<evidence type="ECO:0000313" key="5">
    <source>
        <dbReference type="EMBL" id="ROV87430.1"/>
    </source>
</evidence>
<feature type="domain" description="Rad50/SbcC-type AAA" evidence="4">
    <location>
        <begin position="494"/>
        <end position="724"/>
    </location>
</feature>
<dbReference type="Pfam" id="PF13476">
    <property type="entry name" value="AAA_23"/>
    <property type="match status" value="1"/>
</dbReference>
<dbReference type="EMBL" id="LJZO01000083">
    <property type="protein sequence ID" value="ROV87430.1"/>
    <property type="molecule type" value="Genomic_DNA"/>
</dbReference>
<dbReference type="GO" id="GO:0016887">
    <property type="term" value="F:ATP hydrolysis activity"/>
    <property type="evidence" value="ECO:0007669"/>
    <property type="project" value="InterPro"/>
</dbReference>
<dbReference type="PANTHER" id="PTHR32114">
    <property type="entry name" value="ABC TRANSPORTER ABCH.3"/>
    <property type="match status" value="1"/>
</dbReference>
<dbReference type="Gene3D" id="3.40.50.300">
    <property type="entry name" value="P-loop containing nucleotide triphosphate hydrolases"/>
    <property type="match status" value="2"/>
</dbReference>
<dbReference type="GO" id="GO:0006302">
    <property type="term" value="P:double-strand break repair"/>
    <property type="evidence" value="ECO:0007669"/>
    <property type="project" value="InterPro"/>
</dbReference>
<dbReference type="SUPFAM" id="SSF52540">
    <property type="entry name" value="P-loop containing nucleoside triphosphate hydrolases"/>
    <property type="match status" value="1"/>
</dbReference>
<name>A0A423V9B4_CYTCH</name>
<accession>A0A423V9B4</accession>
<dbReference type="InterPro" id="IPR027417">
    <property type="entry name" value="P-loop_NTPase"/>
</dbReference>
<feature type="region of interest" description="Disordered" evidence="2">
    <location>
        <begin position="353"/>
        <end position="403"/>
    </location>
</feature>
<gene>
    <name evidence="5" type="ORF">VSDG_09843</name>
</gene>
<reference evidence="5 6" key="1">
    <citation type="submission" date="2015-09" db="EMBL/GenBank/DDBJ databases">
        <title>Host preference determinants of Valsa canker pathogens revealed by comparative genomics.</title>
        <authorList>
            <person name="Yin Z."/>
            <person name="Huang L."/>
        </authorList>
    </citation>
    <scope>NUCLEOTIDE SEQUENCE [LARGE SCALE GENOMIC DNA]</scope>
    <source>
        <strain evidence="5 6">YSFL</strain>
    </source>
</reference>
<dbReference type="Gene3D" id="3.60.21.10">
    <property type="match status" value="1"/>
</dbReference>
<dbReference type="GO" id="GO:0003677">
    <property type="term" value="F:DNA binding"/>
    <property type="evidence" value="ECO:0007669"/>
    <property type="project" value="UniProtKB-ARBA"/>
</dbReference>
<dbReference type="Pfam" id="PF00149">
    <property type="entry name" value="Metallophos"/>
    <property type="match status" value="1"/>
</dbReference>
<feature type="domain" description="Calcineurin-like phosphoesterase" evidence="3">
    <location>
        <begin position="17"/>
        <end position="102"/>
    </location>
</feature>
<feature type="coiled-coil region" evidence="1">
    <location>
        <begin position="870"/>
        <end position="920"/>
    </location>
</feature>
<evidence type="ECO:0000256" key="2">
    <source>
        <dbReference type="SAM" id="MobiDB-lite"/>
    </source>
</evidence>
<keyword evidence="1" id="KW-0175">Coiled coil</keyword>
<sequence length="1260" mass="140526">MRLATKSSSFTSARQWLLLSDIHFRAHDLDRIQRTAQWIETLPQKHAIQRIVICGDLLSSRTNQPTHVLSACYRFLGHLIDAVPRVDILLGNHDLAHRRDYNTTALDVLGIGRLGPFVKLHSAVSNHEWDGRRVLVLPFREDQADLTEAVSRLDPRHAAETVAFAHLAIHKAVTQRHIVRPITGESARPITHRGLTGPSHFAGLARTFTGHFHSHQTMIQPDTSSSDRLQGSVTYIGSPLQLTWADLHDEQRGVVLLDPATLQHELLINPHAVDFVTAEVDKVLHGSVDADGVVGKHVMLTGELTQFKYVTARDKLLSQGARSVRNWSPMIPVLQPDHHADFHILGATVPASDSGLSSMGVPSESTEEVQSDSLHLEDECLQGPNIPGSRRSGEPDSTPQMHPLDLDQHAQKYVEVLELDPSLASRRKELIQTGRRLIQECGAAAVADGEAPTPRYQDMISTTPSRPYTKSSATKEATENAEARHIFVAQPQVLNMTNFLGVQDTVTFDFGGLPRGSLAFVVGRNGAGKSTILEAMTWCQFGRCVRGGLAVNDVVNDVVGRDCEVSLEFSNGYTITRYRKHKVGGNRVVVSLRGAVQTQLEKDNPRATQAAIDELLGIDFDTYIRTVVLGHESAAGFLSSTALQRRELIESALGLSTLDRLFDMTRRMVKDVDVENAEQLSQREGLTQTIRHVEGRLADLKRRRQQVQSDALETAKALAKAQEEMSKLQVERDMIVEAMRQDQATVDHALAGLQDQVDSARREVDLLKTSAQSAGIRIACDHEQFLSRSESLEAERRLHDLRLAAVSIKPSSSWLGRVVHAVNNRMGRLQQQLMHRIQETGSVQAEAHQPMMYGRRWFTFQFAPACLVAVERIGKKLRGIEADMEETKQQAFLDQLRGKIINAERELSTLTNTTERITERVALARRSNVKHVRKILMEMSIEEARDIEKRYSVAESRLAIVMAECNQVMQERIRQEQEVCERGNQLEVKLAALGHKVTRMQNDLENNKGQEATYAQLNETEQQSLSRLRQQQIARDAHAEHLASHRTLLKFWESASARRSTVARVSYREYVLGKTLPELNSLVTQILAVLYDDTRHVRGMTSGMLRSLFQDPEDQDVNIQQTIAGVDADDARSAVAAGTVLDKTLGINSALSYAKRSGGERKRIDLALFFALLHLGHARSRHRARYLLVDEVFDSLDAAGQAVVVRWCRSSLMARMDFALVITHSEYMGASDGGGWAGEAIVRIETRMGDRGTVFELDGR</sequence>
<dbReference type="PANTHER" id="PTHR32114:SF2">
    <property type="entry name" value="ABC TRANSPORTER ABCH.3"/>
    <property type="match status" value="1"/>
</dbReference>
<dbReference type="STRING" id="252740.A0A423V9B4"/>
<comment type="caution">
    <text evidence="5">The sequence shown here is derived from an EMBL/GenBank/DDBJ whole genome shotgun (WGS) entry which is preliminary data.</text>
</comment>
<dbReference type="AlphaFoldDB" id="A0A423V9B4"/>
<evidence type="ECO:0000259" key="4">
    <source>
        <dbReference type="Pfam" id="PF13476"/>
    </source>
</evidence>
<feature type="coiled-coil region" evidence="1">
    <location>
        <begin position="683"/>
        <end position="770"/>
    </location>
</feature>
<dbReference type="OrthoDB" id="18797at2759"/>
<evidence type="ECO:0000259" key="3">
    <source>
        <dbReference type="Pfam" id="PF00149"/>
    </source>
</evidence>
<evidence type="ECO:0000256" key="1">
    <source>
        <dbReference type="SAM" id="Coils"/>
    </source>
</evidence>
<dbReference type="CDD" id="cd00838">
    <property type="entry name" value="MPP_superfamily"/>
    <property type="match status" value="1"/>
</dbReference>
<dbReference type="SUPFAM" id="SSF56300">
    <property type="entry name" value="Metallo-dependent phosphatases"/>
    <property type="match status" value="1"/>
</dbReference>
<organism evidence="5 6">
    <name type="scientific">Cytospora chrysosperma</name>
    <name type="common">Cytospora canker fungus</name>
    <name type="synonym">Sphaeria chrysosperma</name>
    <dbReference type="NCBI Taxonomy" id="252740"/>
    <lineage>
        <taxon>Eukaryota</taxon>
        <taxon>Fungi</taxon>
        <taxon>Dikarya</taxon>
        <taxon>Ascomycota</taxon>
        <taxon>Pezizomycotina</taxon>
        <taxon>Sordariomycetes</taxon>
        <taxon>Sordariomycetidae</taxon>
        <taxon>Diaporthales</taxon>
        <taxon>Cytosporaceae</taxon>
        <taxon>Cytospora</taxon>
    </lineage>
</organism>
<keyword evidence="6" id="KW-1185">Reference proteome</keyword>
<dbReference type="InterPro" id="IPR004843">
    <property type="entry name" value="Calcineurin-like_PHP"/>
</dbReference>
<protein>
    <submittedName>
        <fullName evidence="5">Uncharacterized protein</fullName>
    </submittedName>
</protein>
<dbReference type="InterPro" id="IPR029052">
    <property type="entry name" value="Metallo-depent_PP-like"/>
</dbReference>
<dbReference type="Proteomes" id="UP000284375">
    <property type="component" value="Unassembled WGS sequence"/>
</dbReference>
<dbReference type="InterPro" id="IPR038729">
    <property type="entry name" value="Rad50/SbcC_AAA"/>
</dbReference>
<proteinExistence type="predicted"/>
<evidence type="ECO:0000313" key="6">
    <source>
        <dbReference type="Proteomes" id="UP000284375"/>
    </source>
</evidence>